<dbReference type="SUPFAM" id="SSF48695">
    <property type="entry name" value="Multiheme cytochromes"/>
    <property type="match status" value="1"/>
</dbReference>
<reference evidence="2 3" key="1">
    <citation type="journal article" date="1998" name="Nature">
        <title>The complete genome of the hyperthermophilic bacterium Aquifex aeolicus.</title>
        <authorList>
            <person name="Deckert G."/>
            <person name="Warren P.V."/>
            <person name="Gaasterland T."/>
            <person name="Young W.G."/>
            <person name="Lenox A.L."/>
            <person name="Graham D.E."/>
            <person name="Overbeek R."/>
            <person name="Snead M.A."/>
            <person name="Keller M."/>
            <person name="Aujay M."/>
            <person name="Huber R."/>
            <person name="Feldman R.A."/>
            <person name="Short J.M."/>
            <person name="Olson G.J."/>
            <person name="Swanson R.V."/>
        </authorList>
    </citation>
    <scope>NUCLEOTIDE SEQUENCE [LARGE SCALE GENOMIC DNA]</scope>
    <source>
        <strain evidence="2 3">VF5</strain>
    </source>
</reference>
<dbReference type="AlphaFoldDB" id="O66991"/>
<gene>
    <name evidence="2" type="ordered locus">aq_808</name>
</gene>
<dbReference type="EMBL" id="AE000657">
    <property type="protein sequence ID" value="AAC06955.1"/>
    <property type="molecule type" value="Genomic_DNA"/>
</dbReference>
<evidence type="ECO:0000313" key="3">
    <source>
        <dbReference type="Proteomes" id="UP000000798"/>
    </source>
</evidence>
<evidence type="ECO:0000259" key="1">
    <source>
        <dbReference type="Pfam" id="PF13435"/>
    </source>
</evidence>
<dbReference type="PIR" id="D70370">
    <property type="entry name" value="D70370"/>
</dbReference>
<dbReference type="OrthoDB" id="9814800at2"/>
<dbReference type="RefSeq" id="WP_010880490.1">
    <property type="nucleotide sequence ID" value="NC_000918.1"/>
</dbReference>
<dbReference type="Pfam" id="PF13435">
    <property type="entry name" value="Cytochrome_C554"/>
    <property type="match status" value="1"/>
</dbReference>
<keyword evidence="3" id="KW-1185">Reference proteome</keyword>
<feature type="domain" description="Cytochrome c-552/4" evidence="1">
    <location>
        <begin position="36"/>
        <end position="105"/>
    </location>
</feature>
<dbReference type="InterPro" id="IPR023155">
    <property type="entry name" value="Cyt_c-552/4"/>
</dbReference>
<dbReference type="EnsemblBacteria" id="AAC06955">
    <property type="protein sequence ID" value="AAC06955"/>
    <property type="gene ID" value="aq_808"/>
</dbReference>
<dbReference type="STRING" id="224324.aq_808"/>
<dbReference type="Gene3D" id="1.10.1130.10">
    <property type="entry name" value="Flavocytochrome C3, Chain A"/>
    <property type="match status" value="1"/>
</dbReference>
<dbReference type="PATRIC" id="fig|224324.8.peg.637"/>
<evidence type="ECO:0000313" key="2">
    <source>
        <dbReference type="EMBL" id="AAC06955.1"/>
    </source>
</evidence>
<dbReference type="InParanoid" id="O66991"/>
<dbReference type="Proteomes" id="UP000000798">
    <property type="component" value="Chromosome"/>
</dbReference>
<dbReference type="eggNOG" id="COG2010">
    <property type="taxonomic scope" value="Bacteria"/>
</dbReference>
<accession>O66991</accession>
<organism evidence="2 3">
    <name type="scientific">Aquifex aeolicus (strain VF5)</name>
    <dbReference type="NCBI Taxonomy" id="224324"/>
    <lineage>
        <taxon>Bacteria</taxon>
        <taxon>Pseudomonadati</taxon>
        <taxon>Aquificota</taxon>
        <taxon>Aquificia</taxon>
        <taxon>Aquificales</taxon>
        <taxon>Aquificaceae</taxon>
        <taxon>Aquifex</taxon>
    </lineage>
</organism>
<sequence>MIWLVLVLSLFLFSCEKLNEIFLEEDLLQRPPSKRCSDCHAKIYEDWEKSRHAKAWVSEHFKEESENYSKLKCLSCHAPHQVDPLKKPVLRVERRHEGVNCIACHFKEETKAMHGPYKVFSPPHPSREDKNYTKSEICAGCHQKTYREWKIARVKTTCQQCHMKVVDYAWIMDKFPFFLFHSRKALHDHTFPAGKATPKDIKLILTEGALNIINVGIPHNLPTADQGNPKLYLIIEFYYKDGKKKVLRRVLSPQAKTALAYLIPYTVKIPRYEKLEKVRVSIYRRLAWEKKRELILSEELKKPF</sequence>
<dbReference type="KEGG" id="aae:aq_808"/>
<name>O66991_AQUAE</name>
<proteinExistence type="predicted"/>
<dbReference type="InterPro" id="IPR036280">
    <property type="entry name" value="Multihaem_cyt_sf"/>
</dbReference>
<protein>
    <recommendedName>
        <fullName evidence="1">Cytochrome c-552/4 domain-containing protein</fullName>
    </recommendedName>
</protein>
<dbReference type="HOGENOM" id="CLU_939872_0_0_0"/>